<dbReference type="PANTHER" id="PTHR42686">
    <property type="entry name" value="GH17980P-RELATED"/>
    <property type="match status" value="1"/>
</dbReference>
<dbReference type="InterPro" id="IPR036812">
    <property type="entry name" value="NAD(P)_OxRdtase_dom_sf"/>
</dbReference>
<accession>A0A382AZT4</accession>
<dbReference type="InterPro" id="IPR023210">
    <property type="entry name" value="NADP_OxRdtase_dom"/>
</dbReference>
<evidence type="ECO:0000313" key="2">
    <source>
        <dbReference type="EMBL" id="SVB06562.1"/>
    </source>
</evidence>
<name>A0A382AZT4_9ZZZZ</name>
<organism evidence="2">
    <name type="scientific">marine metagenome</name>
    <dbReference type="NCBI Taxonomy" id="408172"/>
    <lineage>
        <taxon>unclassified sequences</taxon>
        <taxon>metagenomes</taxon>
        <taxon>ecological metagenomes</taxon>
    </lineage>
</organism>
<evidence type="ECO:0000259" key="1">
    <source>
        <dbReference type="Pfam" id="PF00248"/>
    </source>
</evidence>
<protein>
    <recommendedName>
        <fullName evidence="1">NADP-dependent oxidoreductase domain-containing protein</fullName>
    </recommendedName>
</protein>
<dbReference type="InterPro" id="IPR020471">
    <property type="entry name" value="AKR"/>
</dbReference>
<gene>
    <name evidence="2" type="ORF">METZ01_LOCUS159416</name>
</gene>
<dbReference type="EMBL" id="UINC01027394">
    <property type="protein sequence ID" value="SVB06562.1"/>
    <property type="molecule type" value="Genomic_DNA"/>
</dbReference>
<feature type="non-terminal residue" evidence="2">
    <location>
        <position position="253"/>
    </location>
</feature>
<dbReference type="PANTHER" id="PTHR42686:SF1">
    <property type="entry name" value="GH17980P-RELATED"/>
    <property type="match status" value="1"/>
</dbReference>
<sequence>MQYRNLGRSDLEVSVLGFGCGAVGGLMVHGEHEEMIRSVEYALEAGVNYFDTARMYGDGLSEIHTGGILRELGAREALIGTKVRVVSNELGNIEEAVARQIDNSLRRLGSDCVDIVYTHNRIVESHVLDDDSLNLEHLEKVVNAFEAAVKSGKIRYWGFNGLGETDAIKRAVERFKPSGLHTCYNMLNPSSGNPVSESFPYQDYDGLIDFCDDIGIGTVAIRILAAGALTGTTHRHVLAAQNVAPIATGETLK</sequence>
<dbReference type="Gene3D" id="3.20.20.100">
    <property type="entry name" value="NADP-dependent oxidoreductase domain"/>
    <property type="match status" value="1"/>
</dbReference>
<dbReference type="Pfam" id="PF00248">
    <property type="entry name" value="Aldo_ket_red"/>
    <property type="match status" value="1"/>
</dbReference>
<feature type="domain" description="NADP-dependent oxidoreductase" evidence="1">
    <location>
        <begin position="16"/>
        <end position="235"/>
    </location>
</feature>
<reference evidence="2" key="1">
    <citation type="submission" date="2018-05" db="EMBL/GenBank/DDBJ databases">
        <authorList>
            <person name="Lanie J.A."/>
            <person name="Ng W.-L."/>
            <person name="Kazmierczak K.M."/>
            <person name="Andrzejewski T.M."/>
            <person name="Davidsen T.M."/>
            <person name="Wayne K.J."/>
            <person name="Tettelin H."/>
            <person name="Glass J.I."/>
            <person name="Rusch D."/>
            <person name="Podicherti R."/>
            <person name="Tsui H.-C.T."/>
            <person name="Winkler M.E."/>
        </authorList>
    </citation>
    <scope>NUCLEOTIDE SEQUENCE</scope>
</reference>
<dbReference type="GO" id="GO:0005829">
    <property type="term" value="C:cytosol"/>
    <property type="evidence" value="ECO:0007669"/>
    <property type="project" value="TreeGrafter"/>
</dbReference>
<dbReference type="AlphaFoldDB" id="A0A382AZT4"/>
<dbReference type="SUPFAM" id="SSF51430">
    <property type="entry name" value="NAD(P)-linked oxidoreductase"/>
    <property type="match status" value="1"/>
</dbReference>
<dbReference type="GO" id="GO:0016491">
    <property type="term" value="F:oxidoreductase activity"/>
    <property type="evidence" value="ECO:0007669"/>
    <property type="project" value="InterPro"/>
</dbReference>
<proteinExistence type="predicted"/>